<dbReference type="AlphaFoldDB" id="A0A401RM83"/>
<keyword evidence="3" id="KW-0472">Membrane</keyword>
<keyword evidence="6" id="KW-1185">Reference proteome</keyword>
<comment type="caution">
    <text evidence="5">The sequence shown here is derived from an EMBL/GenBank/DDBJ whole genome shotgun (WGS) entry which is preliminary data.</text>
</comment>
<dbReference type="SMART" id="SM00337">
    <property type="entry name" value="BCL"/>
    <property type="match status" value="1"/>
</dbReference>
<proteinExistence type="inferred from homology"/>
<dbReference type="InterPro" id="IPR026298">
    <property type="entry name" value="Bcl-2_fam"/>
</dbReference>
<dbReference type="InterPro" id="IPR002475">
    <property type="entry name" value="Bcl2-like"/>
</dbReference>
<dbReference type="GO" id="GO:0008630">
    <property type="term" value="P:intrinsic apoptotic signaling pathway in response to DNA damage"/>
    <property type="evidence" value="ECO:0007669"/>
    <property type="project" value="TreeGrafter"/>
</dbReference>
<name>A0A401RM83_CHIPU</name>
<dbReference type="InterPro" id="IPR036834">
    <property type="entry name" value="Bcl-2-like_sf"/>
</dbReference>
<feature type="transmembrane region" description="Helical" evidence="3">
    <location>
        <begin position="169"/>
        <end position="187"/>
    </location>
</feature>
<keyword evidence="3" id="KW-0812">Transmembrane</keyword>
<dbReference type="STRING" id="137246.A0A401RM83"/>
<keyword evidence="3" id="KW-1133">Transmembrane helix</keyword>
<dbReference type="OMA" id="PRFSYAK"/>
<dbReference type="PRINTS" id="PR01862">
    <property type="entry name" value="BCL2FAMILY"/>
</dbReference>
<dbReference type="InterPro" id="IPR046371">
    <property type="entry name" value="Bcl-2_BH1-3"/>
</dbReference>
<dbReference type="OrthoDB" id="8856583at2759"/>
<evidence type="ECO:0000313" key="5">
    <source>
        <dbReference type="EMBL" id="GCC19265.1"/>
    </source>
</evidence>
<accession>A0A401RM83</accession>
<dbReference type="Gene3D" id="1.10.437.10">
    <property type="entry name" value="Blc2-like"/>
    <property type="match status" value="1"/>
</dbReference>
<evidence type="ECO:0000256" key="3">
    <source>
        <dbReference type="SAM" id="Phobius"/>
    </source>
</evidence>
<dbReference type="CDD" id="cd06845">
    <property type="entry name" value="Bcl-2_like"/>
    <property type="match status" value="1"/>
</dbReference>
<dbReference type="GO" id="GO:0051400">
    <property type="term" value="F:BH domain binding"/>
    <property type="evidence" value="ECO:0007669"/>
    <property type="project" value="TreeGrafter"/>
</dbReference>
<sequence length="189" mass="21764">MNHDSHSRQFVYMLIKDYLKFALEGPQSAPASSSAAETLRKAASLFQGAREQEFELYIKQLNITSTEDVKRAFPILMSEISSDGKDNWSRLVALYAFCGELVRHLKRRGIPEEELVEDVAQCMAHHTWTFKAAWIKENGSWEKGFVEYFKREDTGFVDYFRQKSPRFSYAKLAAVTGIIAAFSFVIYQH</sequence>
<dbReference type="GO" id="GO:0097192">
    <property type="term" value="P:extrinsic apoptotic signaling pathway in absence of ligand"/>
    <property type="evidence" value="ECO:0007669"/>
    <property type="project" value="TreeGrafter"/>
</dbReference>
<evidence type="ECO:0000313" key="6">
    <source>
        <dbReference type="Proteomes" id="UP000287033"/>
    </source>
</evidence>
<keyword evidence="2" id="KW-0053">Apoptosis</keyword>
<dbReference type="GO" id="GO:0008053">
    <property type="term" value="P:mitochondrial fusion"/>
    <property type="evidence" value="ECO:0007669"/>
    <property type="project" value="TreeGrafter"/>
</dbReference>
<protein>
    <recommendedName>
        <fullName evidence="4">Bcl-2 Bcl-2 homology region 1-3 domain-containing protein</fullName>
    </recommendedName>
</protein>
<evidence type="ECO:0000256" key="1">
    <source>
        <dbReference type="ARBA" id="ARBA00009458"/>
    </source>
</evidence>
<dbReference type="PANTHER" id="PTHR11256">
    <property type="entry name" value="BCL-2 RELATED"/>
    <property type="match status" value="1"/>
</dbReference>
<evidence type="ECO:0000259" key="4">
    <source>
        <dbReference type="SMART" id="SM00337"/>
    </source>
</evidence>
<dbReference type="PROSITE" id="PS50062">
    <property type="entry name" value="BCL2_FAMILY"/>
    <property type="match status" value="1"/>
</dbReference>
<organism evidence="5 6">
    <name type="scientific">Chiloscyllium punctatum</name>
    <name type="common">Brownbanded bambooshark</name>
    <name type="synonym">Hemiscyllium punctatum</name>
    <dbReference type="NCBI Taxonomy" id="137246"/>
    <lineage>
        <taxon>Eukaryota</taxon>
        <taxon>Metazoa</taxon>
        <taxon>Chordata</taxon>
        <taxon>Craniata</taxon>
        <taxon>Vertebrata</taxon>
        <taxon>Chondrichthyes</taxon>
        <taxon>Elasmobranchii</taxon>
        <taxon>Galeomorphii</taxon>
        <taxon>Galeoidea</taxon>
        <taxon>Orectolobiformes</taxon>
        <taxon>Hemiscylliidae</taxon>
        <taxon>Chiloscyllium</taxon>
    </lineage>
</organism>
<dbReference type="PANTHER" id="PTHR11256:SF10">
    <property type="entry name" value="BCL-2-RELATED PROTEIN A1"/>
    <property type="match status" value="1"/>
</dbReference>
<reference evidence="5 6" key="1">
    <citation type="journal article" date="2018" name="Nat. Ecol. Evol.">
        <title>Shark genomes provide insights into elasmobranch evolution and the origin of vertebrates.</title>
        <authorList>
            <person name="Hara Y"/>
            <person name="Yamaguchi K"/>
            <person name="Onimaru K"/>
            <person name="Kadota M"/>
            <person name="Koyanagi M"/>
            <person name="Keeley SD"/>
            <person name="Tatsumi K"/>
            <person name="Tanaka K"/>
            <person name="Motone F"/>
            <person name="Kageyama Y"/>
            <person name="Nozu R"/>
            <person name="Adachi N"/>
            <person name="Nishimura O"/>
            <person name="Nakagawa R"/>
            <person name="Tanegashima C"/>
            <person name="Kiyatake I"/>
            <person name="Matsumoto R"/>
            <person name="Murakumo K"/>
            <person name="Nishida K"/>
            <person name="Terakita A"/>
            <person name="Kuratani S"/>
            <person name="Sato K"/>
            <person name="Hyodo S Kuraku.S."/>
        </authorList>
    </citation>
    <scope>NUCLEOTIDE SEQUENCE [LARGE SCALE GENOMIC DNA]</scope>
</reference>
<evidence type="ECO:0000256" key="2">
    <source>
        <dbReference type="ARBA" id="ARBA00022703"/>
    </source>
</evidence>
<dbReference type="GO" id="GO:0001836">
    <property type="term" value="P:release of cytochrome c from mitochondria"/>
    <property type="evidence" value="ECO:0007669"/>
    <property type="project" value="TreeGrafter"/>
</dbReference>
<dbReference type="EMBL" id="BEZZ01001527">
    <property type="protein sequence ID" value="GCC19265.1"/>
    <property type="molecule type" value="Genomic_DNA"/>
</dbReference>
<dbReference type="GO" id="GO:0042981">
    <property type="term" value="P:regulation of apoptotic process"/>
    <property type="evidence" value="ECO:0007669"/>
    <property type="project" value="InterPro"/>
</dbReference>
<dbReference type="Pfam" id="PF00452">
    <property type="entry name" value="Bcl-2"/>
    <property type="match status" value="1"/>
</dbReference>
<dbReference type="SUPFAM" id="SSF56854">
    <property type="entry name" value="Bcl-2 inhibitors of programmed cell death"/>
    <property type="match status" value="1"/>
</dbReference>
<comment type="similarity">
    <text evidence="1">Belongs to the Bcl-2 family.</text>
</comment>
<feature type="domain" description="Bcl-2 Bcl-2 homology region 1-3" evidence="4">
    <location>
        <begin position="39"/>
        <end position="141"/>
    </location>
</feature>
<dbReference type="GO" id="GO:0005741">
    <property type="term" value="C:mitochondrial outer membrane"/>
    <property type="evidence" value="ECO:0007669"/>
    <property type="project" value="TreeGrafter"/>
</dbReference>
<gene>
    <name evidence="5" type="ORF">chiPu_0018297</name>
</gene>
<dbReference type="Proteomes" id="UP000287033">
    <property type="component" value="Unassembled WGS sequence"/>
</dbReference>
<dbReference type="GO" id="GO:0015267">
    <property type="term" value="F:channel activity"/>
    <property type="evidence" value="ECO:0007669"/>
    <property type="project" value="TreeGrafter"/>
</dbReference>